<accession>A0A2K2CPJ8</accession>
<dbReference type="Proteomes" id="UP000008810">
    <property type="component" value="Chromosome 4"/>
</dbReference>
<reference evidence="3" key="3">
    <citation type="submission" date="2018-08" db="UniProtKB">
        <authorList>
            <consortium name="EnsemblPlants"/>
        </authorList>
    </citation>
    <scope>IDENTIFICATION</scope>
    <source>
        <strain evidence="3">cv. Bd21</strain>
    </source>
</reference>
<name>A0A2K2CPJ8_BRADI</name>
<organism evidence="2">
    <name type="scientific">Brachypodium distachyon</name>
    <name type="common">Purple false brome</name>
    <name type="synonym">Trachynia distachya</name>
    <dbReference type="NCBI Taxonomy" id="15368"/>
    <lineage>
        <taxon>Eukaryota</taxon>
        <taxon>Viridiplantae</taxon>
        <taxon>Streptophyta</taxon>
        <taxon>Embryophyta</taxon>
        <taxon>Tracheophyta</taxon>
        <taxon>Spermatophyta</taxon>
        <taxon>Magnoliopsida</taxon>
        <taxon>Liliopsida</taxon>
        <taxon>Poales</taxon>
        <taxon>Poaceae</taxon>
        <taxon>BOP clade</taxon>
        <taxon>Pooideae</taxon>
        <taxon>Stipodae</taxon>
        <taxon>Brachypodieae</taxon>
        <taxon>Brachypodium</taxon>
    </lineage>
</organism>
<dbReference type="AlphaFoldDB" id="A0A2K2CPJ8"/>
<keyword evidence="4" id="KW-1185">Reference proteome</keyword>
<evidence type="ECO:0000313" key="3">
    <source>
        <dbReference type="EnsemblPlants" id="PNT63951"/>
    </source>
</evidence>
<dbReference type="EnsemblPlants" id="PNT63951">
    <property type="protein sequence ID" value="PNT63951"/>
    <property type="gene ID" value="BRADI_4g22641v3"/>
</dbReference>
<dbReference type="EMBL" id="CM000883">
    <property type="protein sequence ID" value="PNT63951.1"/>
    <property type="molecule type" value="Genomic_DNA"/>
</dbReference>
<gene>
    <name evidence="2" type="ORF">BRADI_4g22641v3</name>
</gene>
<feature type="region of interest" description="Disordered" evidence="1">
    <location>
        <begin position="146"/>
        <end position="166"/>
    </location>
</feature>
<evidence type="ECO:0000313" key="2">
    <source>
        <dbReference type="EMBL" id="PNT63951.1"/>
    </source>
</evidence>
<protein>
    <submittedName>
        <fullName evidence="2 3">Uncharacterized protein</fullName>
    </submittedName>
</protein>
<evidence type="ECO:0000313" key="4">
    <source>
        <dbReference type="Proteomes" id="UP000008810"/>
    </source>
</evidence>
<evidence type="ECO:0000256" key="1">
    <source>
        <dbReference type="SAM" id="MobiDB-lite"/>
    </source>
</evidence>
<dbReference type="InParanoid" id="A0A2K2CPJ8"/>
<reference evidence="2" key="2">
    <citation type="submission" date="2017-06" db="EMBL/GenBank/DDBJ databases">
        <title>WGS assembly of Brachypodium distachyon.</title>
        <authorList>
            <consortium name="The International Brachypodium Initiative"/>
            <person name="Lucas S."/>
            <person name="Harmon-Smith M."/>
            <person name="Lail K."/>
            <person name="Tice H."/>
            <person name="Grimwood J."/>
            <person name="Bruce D."/>
            <person name="Barry K."/>
            <person name="Shu S."/>
            <person name="Lindquist E."/>
            <person name="Wang M."/>
            <person name="Pitluck S."/>
            <person name="Vogel J.P."/>
            <person name="Garvin D.F."/>
            <person name="Mockler T.C."/>
            <person name="Schmutz J."/>
            <person name="Rokhsar D."/>
            <person name="Bevan M.W."/>
        </authorList>
    </citation>
    <scope>NUCLEOTIDE SEQUENCE</scope>
    <source>
        <strain evidence="2">Bd21</strain>
    </source>
</reference>
<reference evidence="2 3" key="1">
    <citation type="journal article" date="2010" name="Nature">
        <title>Genome sequencing and analysis of the model grass Brachypodium distachyon.</title>
        <authorList>
            <consortium name="International Brachypodium Initiative"/>
        </authorList>
    </citation>
    <scope>NUCLEOTIDE SEQUENCE [LARGE SCALE GENOMIC DNA]</scope>
    <source>
        <strain evidence="2 3">Bd21</strain>
    </source>
</reference>
<proteinExistence type="predicted"/>
<sequence>MAGVCRFASVQPGRSPWAASWARTLGHPLPFPGPYLVHVGEEQVVVVQHKEPSLLHGLYHHLHVPNLRFQLLRGDRRLRRAVHHRLTSLNFADRAGTPAKVRELLVANEHVPGIVGCGGEHGEPTMERSTSRTAACCRSCVPDPQFRPIPQSNTEPQFFDDPQFRP</sequence>
<dbReference type="Gramene" id="PNT63951">
    <property type="protein sequence ID" value="PNT63951"/>
    <property type="gene ID" value="BRADI_4g22641v3"/>
</dbReference>